<evidence type="ECO:0000313" key="4">
    <source>
        <dbReference type="Proteomes" id="UP001301140"/>
    </source>
</evidence>
<dbReference type="PANTHER" id="PTHR33121:SF70">
    <property type="entry name" value="SIGNALING PROTEIN YKOW"/>
    <property type="match status" value="1"/>
</dbReference>
<reference evidence="3 4" key="1">
    <citation type="submission" date="2023-03" db="EMBL/GenBank/DDBJ databases">
        <title>YIM 152171 draft genome.</title>
        <authorList>
            <person name="Yang Z."/>
        </authorList>
    </citation>
    <scope>NUCLEOTIDE SEQUENCE [LARGE SCALE GENOMIC DNA]</scope>
    <source>
        <strain evidence="3 4">YIM 152171</strain>
    </source>
</reference>
<dbReference type="RefSeq" id="WP_327789448.1">
    <property type="nucleotide sequence ID" value="NZ_JARGEQ010000104.1"/>
</dbReference>
<dbReference type="InterPro" id="IPR001633">
    <property type="entry name" value="EAL_dom"/>
</dbReference>
<dbReference type="InterPro" id="IPR050706">
    <property type="entry name" value="Cyclic-di-GMP_PDE-like"/>
</dbReference>
<dbReference type="Proteomes" id="UP001301140">
    <property type="component" value="Unassembled WGS sequence"/>
</dbReference>
<evidence type="ECO:0000259" key="2">
    <source>
        <dbReference type="PROSITE" id="PS50883"/>
    </source>
</evidence>
<organism evidence="3 4">
    <name type="scientific">Marinimicrococcus flavescens</name>
    <dbReference type="NCBI Taxonomy" id="3031815"/>
    <lineage>
        <taxon>Bacteria</taxon>
        <taxon>Pseudomonadati</taxon>
        <taxon>Pseudomonadota</taxon>
        <taxon>Alphaproteobacteria</taxon>
        <taxon>Geminicoccales</taxon>
        <taxon>Geminicoccaceae</taxon>
        <taxon>Marinimicrococcus</taxon>
    </lineage>
</organism>
<dbReference type="PROSITE" id="PS50883">
    <property type="entry name" value="EAL"/>
    <property type="match status" value="1"/>
</dbReference>
<gene>
    <name evidence="3" type="ORF">PZ740_11610</name>
</gene>
<dbReference type="SMART" id="SM00052">
    <property type="entry name" value="EAL"/>
    <property type="match status" value="1"/>
</dbReference>
<sequence length="462" mass="49204">MALKRNLRQRQPERPLATDEPAPIAHLPEELRQPDIDFAFVLAGDGTTLHGALGGRALAVTASGLLGKGLDDLLAAPLASAHAVASGFVLTASGPALVAVAPEPAHSDGQRRVVGEQLDPFILGELERHLGLPGLRFAPEAPVGAAAMELHSRLGTPLGVLAWDEAAAATAPLLPAWAPPGLLLTGAAGVLAWRALRGGRKRRLLPSRAGWIETELREALQRGELELFYQPQVELGSGRLLGAEALLRWLHPTRGSIPPSLFVPVAENAGLMPEIGRMVLRRAAAEAAGWGGLKLAVNVSPLQFRERDLVAEIRRTLAATGLPARCLELEITESALLDDPVGAAAMMAQLRKLGIGIAIDDFGTGYSSLSHLHRFPFDKIKLDRSFTEQILEQPQSRTVVEAVARLARELDARLCAEGVEREEQAALLGLMGFEEAQGFFYGRPMAAADLRALLVAPRGNAA</sequence>
<evidence type="ECO:0000313" key="3">
    <source>
        <dbReference type="EMBL" id="MDF1587025.1"/>
    </source>
</evidence>
<accession>A0AAP3XS99</accession>
<dbReference type="InterPro" id="IPR035919">
    <property type="entry name" value="EAL_sf"/>
</dbReference>
<dbReference type="GO" id="GO:0071111">
    <property type="term" value="F:cyclic-guanylate-specific phosphodiesterase activity"/>
    <property type="evidence" value="ECO:0007669"/>
    <property type="project" value="InterPro"/>
</dbReference>
<feature type="region of interest" description="Disordered" evidence="1">
    <location>
        <begin position="1"/>
        <end position="25"/>
    </location>
</feature>
<comment type="caution">
    <text evidence="3">The sequence shown here is derived from an EMBL/GenBank/DDBJ whole genome shotgun (WGS) entry which is preliminary data.</text>
</comment>
<name>A0AAP3XS99_9PROT</name>
<dbReference type="AlphaFoldDB" id="A0AAP3XS99"/>
<dbReference type="Pfam" id="PF00563">
    <property type="entry name" value="EAL"/>
    <property type="match status" value="1"/>
</dbReference>
<protein>
    <submittedName>
        <fullName evidence="3">EAL domain-containing protein</fullName>
    </submittedName>
</protein>
<dbReference type="SUPFAM" id="SSF141868">
    <property type="entry name" value="EAL domain-like"/>
    <property type="match status" value="1"/>
</dbReference>
<dbReference type="CDD" id="cd01948">
    <property type="entry name" value="EAL"/>
    <property type="match status" value="1"/>
</dbReference>
<keyword evidence="4" id="KW-1185">Reference proteome</keyword>
<dbReference type="Gene3D" id="3.20.20.450">
    <property type="entry name" value="EAL domain"/>
    <property type="match status" value="1"/>
</dbReference>
<proteinExistence type="predicted"/>
<dbReference type="PANTHER" id="PTHR33121">
    <property type="entry name" value="CYCLIC DI-GMP PHOSPHODIESTERASE PDEF"/>
    <property type="match status" value="1"/>
</dbReference>
<evidence type="ECO:0000256" key="1">
    <source>
        <dbReference type="SAM" id="MobiDB-lite"/>
    </source>
</evidence>
<dbReference type="EMBL" id="JARGEQ010000104">
    <property type="protein sequence ID" value="MDF1587025.1"/>
    <property type="molecule type" value="Genomic_DNA"/>
</dbReference>
<feature type="domain" description="EAL" evidence="2">
    <location>
        <begin position="209"/>
        <end position="458"/>
    </location>
</feature>